<dbReference type="AlphaFoldDB" id="A0A0F8Z1M2"/>
<dbReference type="GO" id="GO:0005524">
    <property type="term" value="F:ATP binding"/>
    <property type="evidence" value="ECO:0007669"/>
    <property type="project" value="UniProtKB-KW"/>
</dbReference>
<reference evidence="4" key="1">
    <citation type="journal article" date="2015" name="Nature">
        <title>Complex archaea that bridge the gap between prokaryotes and eukaryotes.</title>
        <authorList>
            <person name="Spang A."/>
            <person name="Saw J.H."/>
            <person name="Jorgensen S.L."/>
            <person name="Zaremba-Niedzwiedzka K."/>
            <person name="Martijn J."/>
            <person name="Lind A.E."/>
            <person name="van Eijk R."/>
            <person name="Schleper C."/>
            <person name="Guy L."/>
            <person name="Ettema T.J."/>
        </authorList>
    </citation>
    <scope>NUCLEOTIDE SEQUENCE</scope>
</reference>
<feature type="domain" description="AAA ATPase AAA+ lid" evidence="3">
    <location>
        <begin position="13"/>
        <end position="49"/>
    </location>
</feature>
<evidence type="ECO:0000256" key="1">
    <source>
        <dbReference type="ARBA" id="ARBA00022741"/>
    </source>
</evidence>
<dbReference type="GO" id="GO:0016887">
    <property type="term" value="F:ATP hydrolysis activity"/>
    <property type="evidence" value="ECO:0007669"/>
    <property type="project" value="TreeGrafter"/>
</dbReference>
<dbReference type="SUPFAM" id="SSF52540">
    <property type="entry name" value="P-loop containing nucleoside triphosphate hydrolases"/>
    <property type="match status" value="1"/>
</dbReference>
<evidence type="ECO:0000256" key="2">
    <source>
        <dbReference type="ARBA" id="ARBA00022840"/>
    </source>
</evidence>
<dbReference type="PANTHER" id="PTHR23077:SF171">
    <property type="entry name" value="NUCLEAR VALOSIN-CONTAINING PROTEIN-LIKE"/>
    <property type="match status" value="1"/>
</dbReference>
<sequence length="85" mass="9706">MQIHTRRVPLNKDVDLKEIAERTEGFVGADLKMLVKEAAMIPIREVVPFLDDDKGVPTEMLNSLQIKMKHFTSALDNKMPRDKSN</sequence>
<dbReference type="Pfam" id="PF17862">
    <property type="entry name" value="AAA_lid_3"/>
    <property type="match status" value="1"/>
</dbReference>
<evidence type="ECO:0000259" key="3">
    <source>
        <dbReference type="Pfam" id="PF17862"/>
    </source>
</evidence>
<name>A0A0F8Z1M2_9ZZZZ</name>
<keyword evidence="1" id="KW-0547">Nucleotide-binding</keyword>
<dbReference type="EMBL" id="LAZR01063018">
    <property type="protein sequence ID" value="KKK60339.1"/>
    <property type="molecule type" value="Genomic_DNA"/>
</dbReference>
<proteinExistence type="predicted"/>
<gene>
    <name evidence="4" type="ORF">LCGC14_3025360</name>
</gene>
<accession>A0A0F8Z1M2</accession>
<dbReference type="PANTHER" id="PTHR23077">
    <property type="entry name" value="AAA-FAMILY ATPASE"/>
    <property type="match status" value="1"/>
</dbReference>
<dbReference type="InterPro" id="IPR050168">
    <property type="entry name" value="AAA_ATPase_domain"/>
</dbReference>
<evidence type="ECO:0000313" key="4">
    <source>
        <dbReference type="EMBL" id="KKK60339.1"/>
    </source>
</evidence>
<dbReference type="InterPro" id="IPR027417">
    <property type="entry name" value="P-loop_NTPase"/>
</dbReference>
<protein>
    <recommendedName>
        <fullName evidence="3">AAA ATPase AAA+ lid domain-containing protein</fullName>
    </recommendedName>
</protein>
<organism evidence="4">
    <name type="scientific">marine sediment metagenome</name>
    <dbReference type="NCBI Taxonomy" id="412755"/>
    <lineage>
        <taxon>unclassified sequences</taxon>
        <taxon>metagenomes</taxon>
        <taxon>ecological metagenomes</taxon>
    </lineage>
</organism>
<dbReference type="Gene3D" id="1.10.8.60">
    <property type="match status" value="1"/>
</dbReference>
<keyword evidence="2" id="KW-0067">ATP-binding</keyword>
<dbReference type="InterPro" id="IPR041569">
    <property type="entry name" value="AAA_lid_3"/>
</dbReference>
<comment type="caution">
    <text evidence="4">The sequence shown here is derived from an EMBL/GenBank/DDBJ whole genome shotgun (WGS) entry which is preliminary data.</text>
</comment>